<dbReference type="EMBL" id="MU267994">
    <property type="protein sequence ID" value="KAH7906628.1"/>
    <property type="molecule type" value="Genomic_DNA"/>
</dbReference>
<keyword evidence="2" id="KW-1185">Reference proteome</keyword>
<proteinExistence type="predicted"/>
<name>A0ACB8A1Y2_9AGAM</name>
<organism evidence="1 2">
    <name type="scientific">Hygrophoropsis aurantiaca</name>
    <dbReference type="NCBI Taxonomy" id="72124"/>
    <lineage>
        <taxon>Eukaryota</taxon>
        <taxon>Fungi</taxon>
        <taxon>Dikarya</taxon>
        <taxon>Basidiomycota</taxon>
        <taxon>Agaricomycotina</taxon>
        <taxon>Agaricomycetes</taxon>
        <taxon>Agaricomycetidae</taxon>
        <taxon>Boletales</taxon>
        <taxon>Coniophorineae</taxon>
        <taxon>Hygrophoropsidaceae</taxon>
        <taxon>Hygrophoropsis</taxon>
    </lineage>
</organism>
<evidence type="ECO:0000313" key="1">
    <source>
        <dbReference type="EMBL" id="KAH7906628.1"/>
    </source>
</evidence>
<gene>
    <name evidence="1" type="ORF">BJ138DRAFT_1129771</name>
</gene>
<protein>
    <submittedName>
        <fullName evidence="1">Uncharacterized protein</fullName>
    </submittedName>
</protein>
<dbReference type="Proteomes" id="UP000790377">
    <property type="component" value="Unassembled WGS sequence"/>
</dbReference>
<sequence length="292" mass="31812">MDASWIEAMDAQRFDPLRRIVSALSAVTRPRGSIVSHASPLQKSNTDLPALAATKITMGQALCMLSNSPAVSEPSSPSESADDRVGGLWDDHEMVVVPIAVRASASSMEASSFEEDSSSSSTSSPSSYHSYAESSPPSSIADDEPIASSCRQIDVYDRQDLIITRTIIRPAPVSPISGIFSRPSSPLPTSRPSNPIPLSPLFQSLNCFNNSSAFEEELDFLQDRQPARLMRKDSPRQRVHSKANPESARPALKIVVTQTQTRFDYEQDMAFKQDVQELLNRPHNIAGTPVVA</sequence>
<evidence type="ECO:0000313" key="2">
    <source>
        <dbReference type="Proteomes" id="UP000790377"/>
    </source>
</evidence>
<accession>A0ACB8A1Y2</accession>
<comment type="caution">
    <text evidence="1">The sequence shown here is derived from an EMBL/GenBank/DDBJ whole genome shotgun (WGS) entry which is preliminary data.</text>
</comment>
<reference evidence="1" key="1">
    <citation type="journal article" date="2021" name="New Phytol.">
        <title>Evolutionary innovations through gain and loss of genes in the ectomycorrhizal Boletales.</title>
        <authorList>
            <person name="Wu G."/>
            <person name="Miyauchi S."/>
            <person name="Morin E."/>
            <person name="Kuo A."/>
            <person name="Drula E."/>
            <person name="Varga T."/>
            <person name="Kohler A."/>
            <person name="Feng B."/>
            <person name="Cao Y."/>
            <person name="Lipzen A."/>
            <person name="Daum C."/>
            <person name="Hundley H."/>
            <person name="Pangilinan J."/>
            <person name="Johnson J."/>
            <person name="Barry K."/>
            <person name="LaButti K."/>
            <person name="Ng V."/>
            <person name="Ahrendt S."/>
            <person name="Min B."/>
            <person name="Choi I.G."/>
            <person name="Park H."/>
            <person name="Plett J.M."/>
            <person name="Magnuson J."/>
            <person name="Spatafora J.W."/>
            <person name="Nagy L.G."/>
            <person name="Henrissat B."/>
            <person name="Grigoriev I.V."/>
            <person name="Yang Z.L."/>
            <person name="Xu J."/>
            <person name="Martin F.M."/>
        </authorList>
    </citation>
    <scope>NUCLEOTIDE SEQUENCE</scope>
    <source>
        <strain evidence="1">ATCC 28755</strain>
    </source>
</reference>